<name>A0A9P4X4E8_9HYPO</name>
<accession>A0A9P4X4E8</accession>
<keyword evidence="3" id="KW-1185">Reference proteome</keyword>
<dbReference type="EMBL" id="QLNT01000031">
    <property type="protein sequence ID" value="KAF3056845.1"/>
    <property type="molecule type" value="Genomic_DNA"/>
</dbReference>
<organism evidence="2 3">
    <name type="scientific">Trichoderma lentiforme</name>
    <dbReference type="NCBI Taxonomy" id="1567552"/>
    <lineage>
        <taxon>Eukaryota</taxon>
        <taxon>Fungi</taxon>
        <taxon>Dikarya</taxon>
        <taxon>Ascomycota</taxon>
        <taxon>Pezizomycotina</taxon>
        <taxon>Sordariomycetes</taxon>
        <taxon>Hypocreomycetidae</taxon>
        <taxon>Hypocreales</taxon>
        <taxon>Hypocreaceae</taxon>
        <taxon>Trichoderma</taxon>
    </lineage>
</organism>
<sequence>MAAQNKFTTCTFILKKCDFSSASLAPTCVKNFCQGEPYGFGSCTADFTGVPAECCSQSTVGDVAQCMADFQQQQGYGIFGDACLSVERYVTECENANSGFDNASFKQQAGCLCYDSNGNYSPDTWDNAVATCVSTGQSAHPTIWSALQKNSQVIGLCTKFAGAAAPTGPATTGPIPTDTTASSTTTGEAPPGTTAADTASPTETGSTPAGTTGSSNQTPAPSSATSSSAAATTTTSRSAAVRVGEMSYSQIKWAAVGFGLMLPAFMMTL</sequence>
<reference evidence="2 3" key="1">
    <citation type="submission" date="2018-06" db="EMBL/GenBank/DDBJ databases">
        <title>Genome analysis of cellulolytic fungus Trichoderma lentiforme CFAM-422.</title>
        <authorList>
            <person name="Steindorff A.S."/>
            <person name="Formighieri E.F."/>
            <person name="Midorikawa G.E.O."/>
            <person name="Tamietti M.S."/>
            <person name="Ramos E.Z."/>
            <person name="Silva A.S."/>
            <person name="Bon E.P.S."/>
            <person name="Mendes T.D."/>
            <person name="Damaso M.C.T."/>
            <person name="Favaro L.C.L."/>
        </authorList>
    </citation>
    <scope>NUCLEOTIDE SEQUENCE [LARGE SCALE GENOMIC DNA]</scope>
    <source>
        <strain evidence="2 3">CFAM-422</strain>
    </source>
</reference>
<proteinExistence type="predicted"/>
<feature type="region of interest" description="Disordered" evidence="1">
    <location>
        <begin position="167"/>
        <end position="239"/>
    </location>
</feature>
<protein>
    <submittedName>
        <fullName evidence="2">Uncharacterized protein</fullName>
    </submittedName>
</protein>
<gene>
    <name evidence="2" type="ORF">CFAM422_012645</name>
</gene>
<evidence type="ECO:0000313" key="2">
    <source>
        <dbReference type="EMBL" id="KAF3056845.1"/>
    </source>
</evidence>
<dbReference type="Proteomes" id="UP000801864">
    <property type="component" value="Unassembled WGS sequence"/>
</dbReference>
<evidence type="ECO:0000313" key="3">
    <source>
        <dbReference type="Proteomes" id="UP000801864"/>
    </source>
</evidence>
<comment type="caution">
    <text evidence="2">The sequence shown here is derived from an EMBL/GenBank/DDBJ whole genome shotgun (WGS) entry which is preliminary data.</text>
</comment>
<evidence type="ECO:0000256" key="1">
    <source>
        <dbReference type="SAM" id="MobiDB-lite"/>
    </source>
</evidence>
<dbReference type="AlphaFoldDB" id="A0A9P4X4E8"/>